<dbReference type="EMBL" id="FP929046">
    <property type="protein sequence ID" value="CBL02530.1"/>
    <property type="molecule type" value="Genomic_DNA"/>
</dbReference>
<accession>D4KCG7</accession>
<dbReference type="HOGENOM" id="CLU_2769743_0_0_9"/>
<evidence type="ECO:0000313" key="1">
    <source>
        <dbReference type="EMBL" id="CBL02530.1"/>
    </source>
</evidence>
<reference evidence="1 2" key="2">
    <citation type="submission" date="2010-03" db="EMBL/GenBank/DDBJ databases">
        <authorList>
            <person name="Pajon A."/>
        </authorList>
    </citation>
    <scope>NUCLEOTIDE SEQUENCE [LARGE SCALE GENOMIC DNA]</scope>
    <source>
        <strain evidence="1 2">SL3/3</strain>
    </source>
</reference>
<gene>
    <name evidence="1" type="ORF">FPR_23610</name>
</gene>
<dbReference type="KEGG" id="fpa:FPR_23610"/>
<protein>
    <submittedName>
        <fullName evidence="1">Uncharacterized protein</fullName>
    </submittedName>
</protein>
<organism evidence="1 2">
    <name type="scientific">Faecalibacterium prausnitzii SL3/3</name>
    <dbReference type="NCBI Taxonomy" id="657322"/>
    <lineage>
        <taxon>Bacteria</taxon>
        <taxon>Bacillati</taxon>
        <taxon>Bacillota</taxon>
        <taxon>Clostridia</taxon>
        <taxon>Eubacteriales</taxon>
        <taxon>Oscillospiraceae</taxon>
        <taxon>Faecalibacterium</taxon>
    </lineage>
</organism>
<name>D4KCG7_9FIRM</name>
<reference evidence="1 2" key="1">
    <citation type="submission" date="2010-03" db="EMBL/GenBank/DDBJ databases">
        <title>The genome sequence of Faecalibacterium prausnitzii SL3/3.</title>
        <authorList>
            <consortium name="metaHIT consortium -- http://www.metahit.eu/"/>
            <person name="Pajon A."/>
            <person name="Turner K."/>
            <person name="Parkhill J."/>
            <person name="Duncan S."/>
            <person name="Flint H."/>
        </authorList>
    </citation>
    <scope>NUCLEOTIDE SEQUENCE [LARGE SCALE GENOMIC DNA]</scope>
    <source>
        <strain evidence="1 2">SL3/3</strain>
    </source>
</reference>
<sequence>MPLNSFVNVDAYFGLMKKIRKFQKNLIGLNTHRLNRRFAQNATQKFHLVYLQFQEKRFLWIEVPNGYTN</sequence>
<dbReference type="AlphaFoldDB" id="D4KCG7"/>
<proteinExistence type="predicted"/>
<dbReference type="Proteomes" id="UP000007059">
    <property type="component" value="Chromosome"/>
</dbReference>
<evidence type="ECO:0000313" key="2">
    <source>
        <dbReference type="Proteomes" id="UP000007059"/>
    </source>
</evidence>